<gene>
    <name evidence="1" type="ORF">ACFF45_22820</name>
</gene>
<dbReference type="EMBL" id="JBHMCY010000046">
    <property type="protein sequence ID" value="MFB9465463.1"/>
    <property type="molecule type" value="Genomic_DNA"/>
</dbReference>
<reference evidence="1 2" key="1">
    <citation type="submission" date="2024-09" db="EMBL/GenBank/DDBJ databases">
        <authorList>
            <person name="Sun Q."/>
            <person name="Mori K."/>
        </authorList>
    </citation>
    <scope>NUCLEOTIDE SEQUENCE [LARGE SCALE GENOMIC DNA]</scope>
    <source>
        <strain evidence="1 2">JCM 6917</strain>
    </source>
</reference>
<evidence type="ECO:0000313" key="2">
    <source>
        <dbReference type="Proteomes" id="UP001589709"/>
    </source>
</evidence>
<sequence length="35" mass="3928">MNKRLVSGAAAATALAAFVAHIMPDVRRYLRIRRM</sequence>
<protein>
    <submittedName>
        <fullName evidence="1">DUF6893 family small protein</fullName>
    </submittedName>
</protein>
<name>A0ABV5N585_9ACTN</name>
<accession>A0ABV5N585</accession>
<evidence type="ECO:0000313" key="1">
    <source>
        <dbReference type="EMBL" id="MFB9465463.1"/>
    </source>
</evidence>
<comment type="caution">
    <text evidence="1">The sequence shown here is derived from an EMBL/GenBank/DDBJ whole genome shotgun (WGS) entry which is preliminary data.</text>
</comment>
<keyword evidence="2" id="KW-1185">Reference proteome</keyword>
<dbReference type="Pfam" id="PF21833">
    <property type="entry name" value="DUF6893"/>
    <property type="match status" value="1"/>
</dbReference>
<organism evidence="1 2">
    <name type="scientific">Streptomyces cinereospinus</name>
    <dbReference type="NCBI Taxonomy" id="285561"/>
    <lineage>
        <taxon>Bacteria</taxon>
        <taxon>Bacillati</taxon>
        <taxon>Actinomycetota</taxon>
        <taxon>Actinomycetes</taxon>
        <taxon>Kitasatosporales</taxon>
        <taxon>Streptomycetaceae</taxon>
        <taxon>Streptomyces</taxon>
    </lineage>
</organism>
<dbReference type="InterPro" id="IPR054188">
    <property type="entry name" value="DUF6893"/>
</dbReference>
<dbReference type="RefSeq" id="WP_381348291.1">
    <property type="nucleotide sequence ID" value="NZ_JBHMCY010000046.1"/>
</dbReference>
<proteinExistence type="predicted"/>
<dbReference type="Proteomes" id="UP001589709">
    <property type="component" value="Unassembled WGS sequence"/>
</dbReference>